<dbReference type="InterPro" id="IPR016187">
    <property type="entry name" value="CTDL_fold"/>
</dbReference>
<feature type="domain" description="Sulfatase-modifying factor enzyme-like" evidence="1">
    <location>
        <begin position="41"/>
        <end position="255"/>
    </location>
</feature>
<comment type="caution">
    <text evidence="2">The sequence shown here is derived from an EMBL/GenBank/DDBJ whole genome shotgun (WGS) entry which is preliminary data.</text>
</comment>
<dbReference type="GO" id="GO:0120147">
    <property type="term" value="F:formylglycine-generating oxidase activity"/>
    <property type="evidence" value="ECO:0007669"/>
    <property type="project" value="TreeGrafter"/>
</dbReference>
<dbReference type="HOGENOM" id="CLU_012431_2_1_7"/>
<keyword evidence="3" id="KW-1185">Reference proteome</keyword>
<name>W4M3I4_9BACT</name>
<dbReference type="EMBL" id="AZHX01001279">
    <property type="protein sequence ID" value="ETX04202.1"/>
    <property type="molecule type" value="Genomic_DNA"/>
</dbReference>
<dbReference type="InterPro" id="IPR042095">
    <property type="entry name" value="SUMF_sf"/>
</dbReference>
<dbReference type="Pfam" id="PF03781">
    <property type="entry name" value="FGE-sulfatase"/>
    <property type="match status" value="1"/>
</dbReference>
<proteinExistence type="predicted"/>
<dbReference type="AlphaFoldDB" id="W4M3I4"/>
<dbReference type="Gene3D" id="3.90.1580.10">
    <property type="entry name" value="paralog of FGE (formylglycine-generating enzyme)"/>
    <property type="match status" value="1"/>
</dbReference>
<dbReference type="InterPro" id="IPR051043">
    <property type="entry name" value="Sulfatase_Mod_Factor_Kinase"/>
</dbReference>
<dbReference type="Proteomes" id="UP000019140">
    <property type="component" value="Unassembled WGS sequence"/>
</dbReference>
<sequence length="258" mass="29284">MQPTQQRARKLCLPLLLLVVLIPLWGWAQTPSTYTNSIGIEFVLIPAGTFEMGAANGDGDERPVHTVTISKPFYLGKYEVTQAQWQAIMGNNPSLFQGDPNRPAEQVWFNDVQEFIRKLNAKEGGEGYRLPTEAEWEYAARAGTTTAYSFGDDASQLGQYAWYKDNANGQTHPVGQKKPNPWGLHDMHGNVWEWVQDWYKRYSPEAVTDPKGPESGTHRSRRGGAWNNFDKYCRSSNRYSVAGFRDDFLGFRLVRMVP</sequence>
<dbReference type="InterPro" id="IPR005532">
    <property type="entry name" value="SUMF_dom"/>
</dbReference>
<protein>
    <recommendedName>
        <fullName evidence="1">Sulfatase-modifying factor enzyme-like domain-containing protein</fullName>
    </recommendedName>
</protein>
<accession>W4M3I4</accession>
<dbReference type="PANTHER" id="PTHR23150">
    <property type="entry name" value="SULFATASE MODIFYING FACTOR 1, 2"/>
    <property type="match status" value="1"/>
</dbReference>
<dbReference type="SUPFAM" id="SSF56436">
    <property type="entry name" value="C-type lectin-like"/>
    <property type="match status" value="1"/>
</dbReference>
<dbReference type="PANTHER" id="PTHR23150:SF19">
    <property type="entry name" value="FORMYLGLYCINE-GENERATING ENZYME"/>
    <property type="match status" value="1"/>
</dbReference>
<evidence type="ECO:0000313" key="3">
    <source>
        <dbReference type="Proteomes" id="UP000019140"/>
    </source>
</evidence>
<reference evidence="2 3" key="1">
    <citation type="journal article" date="2014" name="Nature">
        <title>An environmental bacterial taxon with a large and distinct metabolic repertoire.</title>
        <authorList>
            <person name="Wilson M.C."/>
            <person name="Mori T."/>
            <person name="Ruckert C."/>
            <person name="Uria A.R."/>
            <person name="Helf M.J."/>
            <person name="Takada K."/>
            <person name="Gernert C."/>
            <person name="Steffens U.A."/>
            <person name="Heycke N."/>
            <person name="Schmitt S."/>
            <person name="Rinke C."/>
            <person name="Helfrich E.J."/>
            <person name="Brachmann A.O."/>
            <person name="Gurgui C."/>
            <person name="Wakimoto T."/>
            <person name="Kracht M."/>
            <person name="Crusemann M."/>
            <person name="Hentschel U."/>
            <person name="Abe I."/>
            <person name="Matsunaga S."/>
            <person name="Kalinowski J."/>
            <person name="Takeyama H."/>
            <person name="Piel J."/>
        </authorList>
    </citation>
    <scope>NUCLEOTIDE SEQUENCE [LARGE SCALE GENOMIC DNA]</scope>
    <source>
        <strain evidence="3">TSY2</strain>
    </source>
</reference>
<gene>
    <name evidence="2" type="ORF">ETSY2_30205</name>
</gene>
<evidence type="ECO:0000313" key="2">
    <source>
        <dbReference type="EMBL" id="ETX04202.1"/>
    </source>
</evidence>
<evidence type="ECO:0000259" key="1">
    <source>
        <dbReference type="Pfam" id="PF03781"/>
    </source>
</evidence>
<organism evidence="2 3">
    <name type="scientific">Candidatus Entotheonella gemina</name>
    <dbReference type="NCBI Taxonomy" id="1429439"/>
    <lineage>
        <taxon>Bacteria</taxon>
        <taxon>Pseudomonadati</taxon>
        <taxon>Nitrospinota/Tectimicrobiota group</taxon>
        <taxon>Candidatus Tectimicrobiota</taxon>
        <taxon>Candidatus Entotheonellia</taxon>
        <taxon>Candidatus Entotheonellales</taxon>
        <taxon>Candidatus Entotheonellaceae</taxon>
        <taxon>Candidatus Entotheonella</taxon>
    </lineage>
</organism>